<dbReference type="InterPro" id="IPR036271">
    <property type="entry name" value="Tet_transcr_reg_TetR-rel_C_sf"/>
</dbReference>
<dbReference type="Pfam" id="PF00440">
    <property type="entry name" value="TetR_N"/>
    <property type="match status" value="1"/>
</dbReference>
<dbReference type="Gene3D" id="1.10.357.10">
    <property type="entry name" value="Tetracycline Repressor, domain 2"/>
    <property type="match status" value="1"/>
</dbReference>
<dbReference type="Pfam" id="PF13977">
    <property type="entry name" value="TetR_C_6"/>
    <property type="match status" value="1"/>
</dbReference>
<dbReference type="InterPro" id="IPR001647">
    <property type="entry name" value="HTH_TetR"/>
</dbReference>
<keyword evidence="2" id="KW-0805">Transcription regulation</keyword>
<dbReference type="Proteomes" id="UP000293865">
    <property type="component" value="Unassembled WGS sequence"/>
</dbReference>
<dbReference type="EMBL" id="SDPN01000012">
    <property type="protein sequence ID" value="RXZ71213.1"/>
    <property type="molecule type" value="Genomic_DNA"/>
</dbReference>
<evidence type="ECO:0000256" key="2">
    <source>
        <dbReference type="ARBA" id="ARBA00023015"/>
    </source>
</evidence>
<dbReference type="SUPFAM" id="SSF48498">
    <property type="entry name" value="Tetracyclin repressor-like, C-terminal domain"/>
    <property type="match status" value="1"/>
</dbReference>
<protein>
    <submittedName>
        <fullName evidence="7">TetR/AcrR family transcriptional regulator</fullName>
    </submittedName>
</protein>
<comment type="caution">
    <text evidence="7">The sequence shown here is derived from an EMBL/GenBank/DDBJ whole genome shotgun (WGS) entry which is preliminary data.</text>
</comment>
<dbReference type="InterPro" id="IPR039538">
    <property type="entry name" value="BetI_C"/>
</dbReference>
<gene>
    <name evidence="7" type="ORF">ESP51_08325</name>
</gene>
<dbReference type="OrthoDB" id="7505659at2"/>
<reference evidence="7 8" key="1">
    <citation type="submission" date="2019-01" db="EMBL/GenBank/DDBJ databases">
        <title>Agromyces.</title>
        <authorList>
            <person name="Li J."/>
        </authorList>
    </citation>
    <scope>NUCLEOTIDE SEQUENCE [LARGE SCALE GENOMIC DNA]</scope>
    <source>
        <strain evidence="7 8">DSM 15934</strain>
    </source>
</reference>
<dbReference type="PANTHER" id="PTHR47506">
    <property type="entry name" value="TRANSCRIPTIONAL REGULATORY PROTEIN"/>
    <property type="match status" value="1"/>
</dbReference>
<evidence type="ECO:0000313" key="7">
    <source>
        <dbReference type="EMBL" id="RXZ71213.1"/>
    </source>
</evidence>
<sequence>MARTGRNYPKGLARREEILEVALRIVAERGYNAATIRELAEAVSLSKTGLLHHFGTKEELFAEILRRRDQRDIESVQSVGDARELLSQILAHNADVPGLVQLYSRFSAEASDPDHRAHEYFAERYERNRVDLATMVRALQEEGHVTPAADADALGALLLAAMDGLQLQWLYDKSFDMRRSISALMSALLEPRDAPEAEQGA</sequence>
<dbReference type="InterPro" id="IPR009057">
    <property type="entry name" value="Homeodomain-like_sf"/>
</dbReference>
<dbReference type="SUPFAM" id="SSF46689">
    <property type="entry name" value="Homeodomain-like"/>
    <property type="match status" value="1"/>
</dbReference>
<keyword evidence="3 5" id="KW-0238">DNA-binding</keyword>
<evidence type="ECO:0000256" key="1">
    <source>
        <dbReference type="ARBA" id="ARBA00022491"/>
    </source>
</evidence>
<keyword evidence="4" id="KW-0804">Transcription</keyword>
<proteinExistence type="predicted"/>
<keyword evidence="1" id="KW-0678">Repressor</keyword>
<dbReference type="PRINTS" id="PR00455">
    <property type="entry name" value="HTHTETR"/>
</dbReference>
<dbReference type="RefSeq" id="WP_129520444.1">
    <property type="nucleotide sequence ID" value="NZ_SDPN01000012.1"/>
</dbReference>
<evidence type="ECO:0000256" key="3">
    <source>
        <dbReference type="ARBA" id="ARBA00023125"/>
    </source>
</evidence>
<feature type="DNA-binding region" description="H-T-H motif" evidence="5">
    <location>
        <begin position="35"/>
        <end position="54"/>
    </location>
</feature>
<dbReference type="GO" id="GO:0003677">
    <property type="term" value="F:DNA binding"/>
    <property type="evidence" value="ECO:0007669"/>
    <property type="project" value="UniProtKB-UniRule"/>
</dbReference>
<dbReference type="PANTHER" id="PTHR47506:SF6">
    <property type="entry name" value="HTH-TYPE TRANSCRIPTIONAL REPRESSOR NEMR"/>
    <property type="match status" value="1"/>
</dbReference>
<evidence type="ECO:0000313" key="8">
    <source>
        <dbReference type="Proteomes" id="UP000293865"/>
    </source>
</evidence>
<organism evidence="7 8">
    <name type="scientific">Agromyces albus</name>
    <dbReference type="NCBI Taxonomy" id="205332"/>
    <lineage>
        <taxon>Bacteria</taxon>
        <taxon>Bacillati</taxon>
        <taxon>Actinomycetota</taxon>
        <taxon>Actinomycetes</taxon>
        <taxon>Micrococcales</taxon>
        <taxon>Microbacteriaceae</taxon>
        <taxon>Agromyces</taxon>
    </lineage>
</organism>
<dbReference type="AlphaFoldDB" id="A0A4Q2L436"/>
<keyword evidence="8" id="KW-1185">Reference proteome</keyword>
<dbReference type="PROSITE" id="PS50977">
    <property type="entry name" value="HTH_TETR_2"/>
    <property type="match status" value="1"/>
</dbReference>
<evidence type="ECO:0000256" key="4">
    <source>
        <dbReference type="ARBA" id="ARBA00023163"/>
    </source>
</evidence>
<evidence type="ECO:0000256" key="5">
    <source>
        <dbReference type="PROSITE-ProRule" id="PRU00335"/>
    </source>
</evidence>
<accession>A0A4Q2L436</accession>
<evidence type="ECO:0000259" key="6">
    <source>
        <dbReference type="PROSITE" id="PS50977"/>
    </source>
</evidence>
<feature type="domain" description="HTH tetR-type" evidence="6">
    <location>
        <begin position="12"/>
        <end position="72"/>
    </location>
</feature>
<name>A0A4Q2L436_9MICO</name>